<protein>
    <recommendedName>
        <fullName evidence="4">DUF1269 domain-containing protein</fullName>
    </recommendedName>
</protein>
<gene>
    <name evidence="2" type="ORF">CLV78_11819</name>
</gene>
<dbReference type="Proteomes" id="UP000239480">
    <property type="component" value="Unassembled WGS sequence"/>
</dbReference>
<proteinExistence type="predicted"/>
<dbReference type="AlphaFoldDB" id="A0A2T0RF01"/>
<evidence type="ECO:0008006" key="4">
    <source>
        <dbReference type="Google" id="ProtNLM"/>
    </source>
</evidence>
<accession>A0A2T0RF01</accession>
<dbReference type="EMBL" id="PVTD01000018">
    <property type="protein sequence ID" value="PRY19776.1"/>
    <property type="molecule type" value="Genomic_DNA"/>
</dbReference>
<comment type="caution">
    <text evidence="2">The sequence shown here is derived from an EMBL/GenBank/DDBJ whole genome shotgun (WGS) entry which is preliminary data.</text>
</comment>
<keyword evidence="3" id="KW-1185">Reference proteome</keyword>
<evidence type="ECO:0000313" key="3">
    <source>
        <dbReference type="Proteomes" id="UP000239480"/>
    </source>
</evidence>
<dbReference type="OrthoDB" id="978939at2"/>
<feature type="coiled-coil region" evidence="1">
    <location>
        <begin position="172"/>
        <end position="250"/>
    </location>
</feature>
<dbReference type="RefSeq" id="WP_106208277.1">
    <property type="nucleotide sequence ID" value="NZ_PVTD01000018.1"/>
</dbReference>
<organism evidence="2 3">
    <name type="scientific">Aliiruegeria haliotis</name>
    <dbReference type="NCBI Taxonomy" id="1280846"/>
    <lineage>
        <taxon>Bacteria</taxon>
        <taxon>Pseudomonadati</taxon>
        <taxon>Pseudomonadota</taxon>
        <taxon>Alphaproteobacteria</taxon>
        <taxon>Rhodobacterales</taxon>
        <taxon>Roseobacteraceae</taxon>
        <taxon>Aliiruegeria</taxon>
    </lineage>
</organism>
<evidence type="ECO:0000313" key="2">
    <source>
        <dbReference type="EMBL" id="PRY19776.1"/>
    </source>
</evidence>
<evidence type="ECO:0000256" key="1">
    <source>
        <dbReference type="SAM" id="Coils"/>
    </source>
</evidence>
<keyword evidence="1" id="KW-0175">Coiled coil</keyword>
<sequence>MEKFVAVVFDTEEQVYEGAEALRSLHRAGDVTVYAGTILAKASDGSTRILQSRSDGPIGTVVGTTLGALIGVLAGPAAIASGAAVAGTAAAANAVAGGMVLGGTTGGLFGLYRDLWASGVDLNFLEEVSFELRPGKYCLLASLEELWTTPLDVRMHEHGGVVFRKARIDVMDEHWDAEVRALNEELDELENELQQAHEGNKAAIKAKIKATRDRLHRQKTQINARIDELDAEMNERLLAMNEQMVNANEQVLNKYLERQDQITADYHKRKDALSRSANIARAVLAD</sequence>
<name>A0A2T0RF01_9RHOB</name>
<reference evidence="2 3" key="1">
    <citation type="submission" date="2018-03" db="EMBL/GenBank/DDBJ databases">
        <title>Genomic Encyclopedia of Archaeal and Bacterial Type Strains, Phase II (KMG-II): from individual species to whole genera.</title>
        <authorList>
            <person name="Goeker M."/>
        </authorList>
    </citation>
    <scope>NUCLEOTIDE SEQUENCE [LARGE SCALE GENOMIC DNA]</scope>
    <source>
        <strain evidence="2 3">DSM 29328</strain>
    </source>
</reference>